<dbReference type="PANTHER" id="PTHR46268:SF6">
    <property type="entry name" value="UNIVERSAL STRESS PROTEIN UP12"/>
    <property type="match status" value="1"/>
</dbReference>
<dbReference type="Gene3D" id="3.40.50.620">
    <property type="entry name" value="HUPs"/>
    <property type="match status" value="1"/>
</dbReference>
<protein>
    <submittedName>
        <fullName evidence="3">Universal stress protein UspA</fullName>
    </submittedName>
</protein>
<dbReference type="CDD" id="cd00293">
    <property type="entry name" value="USP-like"/>
    <property type="match status" value="1"/>
</dbReference>
<evidence type="ECO:0000256" key="1">
    <source>
        <dbReference type="ARBA" id="ARBA00008791"/>
    </source>
</evidence>
<dbReference type="Proteomes" id="UP000029833">
    <property type="component" value="Unassembled WGS sequence"/>
</dbReference>
<dbReference type="InterPro" id="IPR014729">
    <property type="entry name" value="Rossmann-like_a/b/a_fold"/>
</dbReference>
<reference evidence="3 4" key="1">
    <citation type="submission" date="2013-10" db="EMBL/GenBank/DDBJ databases">
        <authorList>
            <person name="Wang G."/>
            <person name="Zhuang W."/>
        </authorList>
    </citation>
    <scope>NUCLEOTIDE SEQUENCE [LARGE SCALE GENOMIC DNA]</scope>
    <source>
        <strain evidence="3 4">DSM 20118</strain>
    </source>
</reference>
<comment type="similarity">
    <text evidence="1">Belongs to the universal stress protein A family.</text>
</comment>
<dbReference type="AlphaFoldDB" id="A0A0A0B2Q5"/>
<sequence>MGIVVGYLATPEGRAALETASGEAERRGESLVVVVSERGDETDEHRQETQTALDAVRSELTSRGIEHDVRVLARGRDVAEDLIGTAEEVGAGLIVIGLRRRSPVGKLILGANAQRILLDSPCPVLAVKPAAS</sequence>
<dbReference type="PRINTS" id="PR01438">
    <property type="entry name" value="UNVRSLSTRESS"/>
</dbReference>
<comment type="caution">
    <text evidence="3">The sequence shown here is derived from an EMBL/GenBank/DDBJ whole genome shotgun (WGS) entry which is preliminary data.</text>
</comment>
<dbReference type="RefSeq" id="WP_034633578.1">
    <property type="nucleotide sequence ID" value="NZ_AXNT01000132.1"/>
</dbReference>
<organism evidence="3 4">
    <name type="scientific">Cellulomonas cellasea DSM 20118</name>
    <dbReference type="NCBI Taxonomy" id="1408250"/>
    <lineage>
        <taxon>Bacteria</taxon>
        <taxon>Bacillati</taxon>
        <taxon>Actinomycetota</taxon>
        <taxon>Actinomycetes</taxon>
        <taxon>Micrococcales</taxon>
        <taxon>Cellulomonadaceae</taxon>
        <taxon>Cellulomonas</taxon>
    </lineage>
</organism>
<dbReference type="InterPro" id="IPR006015">
    <property type="entry name" value="Universal_stress_UspA"/>
</dbReference>
<proteinExistence type="inferred from homology"/>
<gene>
    <name evidence="3" type="ORF">Q760_03740</name>
</gene>
<keyword evidence="4" id="KW-1185">Reference proteome</keyword>
<evidence type="ECO:0000313" key="4">
    <source>
        <dbReference type="Proteomes" id="UP000029833"/>
    </source>
</evidence>
<accession>A0A0A0B2Q5</accession>
<dbReference type="InterPro" id="IPR006016">
    <property type="entry name" value="UspA"/>
</dbReference>
<dbReference type="EMBL" id="AXNT01000132">
    <property type="protein sequence ID" value="KGM01105.1"/>
    <property type="molecule type" value="Genomic_DNA"/>
</dbReference>
<dbReference type="STRING" id="1408250.Q760_03740"/>
<feature type="domain" description="UspA" evidence="2">
    <location>
        <begin position="3"/>
        <end position="128"/>
    </location>
</feature>
<dbReference type="Pfam" id="PF00582">
    <property type="entry name" value="Usp"/>
    <property type="match status" value="1"/>
</dbReference>
<evidence type="ECO:0000259" key="2">
    <source>
        <dbReference type="Pfam" id="PF00582"/>
    </source>
</evidence>
<evidence type="ECO:0000313" key="3">
    <source>
        <dbReference type="EMBL" id="KGM01105.1"/>
    </source>
</evidence>
<dbReference type="SUPFAM" id="SSF52402">
    <property type="entry name" value="Adenine nucleotide alpha hydrolases-like"/>
    <property type="match status" value="1"/>
</dbReference>
<dbReference type="PANTHER" id="PTHR46268">
    <property type="entry name" value="STRESS RESPONSE PROTEIN NHAX"/>
    <property type="match status" value="1"/>
</dbReference>
<dbReference type="OrthoDB" id="5419113at2"/>
<name>A0A0A0B2Q5_9CELL</name>